<organism evidence="1">
    <name type="scientific">Mycobacterium sp. (strain MCS)</name>
    <dbReference type="NCBI Taxonomy" id="164756"/>
    <lineage>
        <taxon>Bacteria</taxon>
        <taxon>Bacillati</taxon>
        <taxon>Actinomycetota</taxon>
        <taxon>Actinomycetes</taxon>
        <taxon>Mycobacteriales</taxon>
        <taxon>Mycobacteriaceae</taxon>
        <taxon>Mycobacterium</taxon>
    </lineage>
</organism>
<reference evidence="1" key="1">
    <citation type="submission" date="2006-06" db="EMBL/GenBank/DDBJ databases">
        <title>Complete sequence of chromosome of Mycobacterium sp. MCS.</title>
        <authorList>
            <consortium name="US DOE Joint Genome Institute"/>
            <person name="Copeland A."/>
            <person name="Lucas S."/>
            <person name="Lapidus A."/>
            <person name="Barry K."/>
            <person name="Detter J.C."/>
            <person name="Glavina del Rio T."/>
            <person name="Hammon N."/>
            <person name="Israni S."/>
            <person name="Dalin E."/>
            <person name="Tice H."/>
            <person name="Pitluck S."/>
            <person name="Martinez M."/>
            <person name="Schmutz J."/>
            <person name="Larimer F."/>
            <person name="Land M."/>
            <person name="Hauser L."/>
            <person name="Kyrpides N."/>
            <person name="Kim E."/>
            <person name="Miller C.D."/>
            <person name="Hughes J.E."/>
            <person name="Anderson A.J."/>
            <person name="Sims R.C."/>
            <person name="Richardson P."/>
        </authorList>
    </citation>
    <scope>NUCLEOTIDE SEQUENCE [LARGE SCALE GENOMIC DNA]</scope>
    <source>
        <strain evidence="1">MCS</strain>
    </source>
</reference>
<gene>
    <name evidence="1" type="ordered locus">Mmcs_2313</name>
</gene>
<dbReference type="EMBL" id="CP000384">
    <property type="protein sequence ID" value="ABG08421.1"/>
    <property type="molecule type" value="Genomic_DNA"/>
</dbReference>
<dbReference type="KEGG" id="mmc:Mmcs_2313"/>
<protein>
    <submittedName>
        <fullName evidence="1">Uncharacterized protein</fullName>
    </submittedName>
</protein>
<accession>A0A5Q5BJ91</accession>
<dbReference type="AlphaFoldDB" id="A0A5Q5BJ91"/>
<evidence type="ECO:0000313" key="1">
    <source>
        <dbReference type="EMBL" id="ABG08421.1"/>
    </source>
</evidence>
<proteinExistence type="predicted"/>
<name>A0A5Q5BJ91_MYCSS</name>
<sequence>MYLSAERVAVANNAIQRTFEQTCIAWQAIPQWDIGDPGAVEVRNDVVDNPGYLTLGHAEEPFELTLAQIGAPTPDAVLTEVIAATAKVAAKVDKAVIDELKAANVAANVELTATTATVLQSALIDARVKLEDNGFRAPSCLLTNTVGLKAISALNNGYSLLELLLESANINSLHRVSQLDAGDKIKMVLLGRRQRIAHGGAVDASPGEEPVDIAVSMPPCLEIVGEVDDAKVRVGVRVRFATRVKDKNGIAGIVDEAP</sequence>